<feature type="transmembrane region" description="Helical" evidence="1">
    <location>
        <begin position="12"/>
        <end position="37"/>
    </location>
</feature>
<comment type="caution">
    <text evidence="2">The sequence shown here is derived from an EMBL/GenBank/DDBJ whole genome shotgun (WGS) entry which is preliminary data.</text>
</comment>
<dbReference type="AlphaFoldDB" id="A0A7J7WW42"/>
<evidence type="ECO:0000313" key="2">
    <source>
        <dbReference type="EMBL" id="KAF6341574.1"/>
    </source>
</evidence>
<keyword evidence="1" id="KW-0812">Transmembrane</keyword>
<evidence type="ECO:0000313" key="3">
    <source>
        <dbReference type="Proteomes" id="UP000527355"/>
    </source>
</evidence>
<protein>
    <submittedName>
        <fullName evidence="2">Uncharacterized protein</fullName>
    </submittedName>
</protein>
<keyword evidence="1" id="KW-0472">Membrane</keyword>
<name>A0A7J7WW42_MYOMY</name>
<keyword evidence="1" id="KW-1133">Transmembrane helix</keyword>
<keyword evidence="3" id="KW-1185">Reference proteome</keyword>
<dbReference type="EMBL" id="JABWUV010000007">
    <property type="protein sequence ID" value="KAF6341574.1"/>
    <property type="molecule type" value="Genomic_DNA"/>
</dbReference>
<sequence>MFIYIYIIYIKINIYILYIYKIYIFFFFKLTLLMLLVSSLDVFDCCGLELGGHCSHPHPNKEEDGRRDSGMIFLSLLGGQGPLPCLGACKARAWGHIWPAFGNTDKPSPGSEPLPRVKWTERQTTGTGMRMLAPIRSLGSLRTLLCFGEPLHVLHGHPAPRGTA</sequence>
<dbReference type="Proteomes" id="UP000527355">
    <property type="component" value="Unassembled WGS sequence"/>
</dbReference>
<accession>A0A7J7WW42</accession>
<reference evidence="2 3" key="1">
    <citation type="journal article" date="2020" name="Nature">
        <title>Six reference-quality genomes reveal evolution of bat adaptations.</title>
        <authorList>
            <person name="Jebb D."/>
            <person name="Huang Z."/>
            <person name="Pippel M."/>
            <person name="Hughes G.M."/>
            <person name="Lavrichenko K."/>
            <person name="Devanna P."/>
            <person name="Winkler S."/>
            <person name="Jermiin L.S."/>
            <person name="Skirmuntt E.C."/>
            <person name="Katzourakis A."/>
            <person name="Burkitt-Gray L."/>
            <person name="Ray D.A."/>
            <person name="Sullivan K.A.M."/>
            <person name="Roscito J.G."/>
            <person name="Kirilenko B.M."/>
            <person name="Davalos L.M."/>
            <person name="Corthals A.P."/>
            <person name="Power M.L."/>
            <person name="Jones G."/>
            <person name="Ransome R.D."/>
            <person name="Dechmann D.K.N."/>
            <person name="Locatelli A.G."/>
            <person name="Puechmaille S.J."/>
            <person name="Fedrigo O."/>
            <person name="Jarvis E.D."/>
            <person name="Hiller M."/>
            <person name="Vernes S.C."/>
            <person name="Myers E.W."/>
            <person name="Teeling E.C."/>
        </authorList>
    </citation>
    <scope>NUCLEOTIDE SEQUENCE [LARGE SCALE GENOMIC DNA]</scope>
    <source>
        <strain evidence="2">MMyoMyo1</strain>
        <tissue evidence="2">Flight muscle</tissue>
    </source>
</reference>
<organism evidence="2 3">
    <name type="scientific">Myotis myotis</name>
    <name type="common">Greater mouse-eared bat</name>
    <name type="synonym">Vespertilio myotis</name>
    <dbReference type="NCBI Taxonomy" id="51298"/>
    <lineage>
        <taxon>Eukaryota</taxon>
        <taxon>Metazoa</taxon>
        <taxon>Chordata</taxon>
        <taxon>Craniata</taxon>
        <taxon>Vertebrata</taxon>
        <taxon>Euteleostomi</taxon>
        <taxon>Mammalia</taxon>
        <taxon>Eutheria</taxon>
        <taxon>Laurasiatheria</taxon>
        <taxon>Chiroptera</taxon>
        <taxon>Yangochiroptera</taxon>
        <taxon>Vespertilionidae</taxon>
        <taxon>Myotis</taxon>
    </lineage>
</organism>
<proteinExistence type="predicted"/>
<evidence type="ECO:0000256" key="1">
    <source>
        <dbReference type="SAM" id="Phobius"/>
    </source>
</evidence>
<gene>
    <name evidence="2" type="ORF">mMyoMyo1_011975</name>
</gene>